<gene>
    <name evidence="2" type="ORF">KC19_7G056000</name>
</gene>
<sequence>MPNVNSTESRASKNSNTFHHPQPNTQHTIIHHQTHSDIELQPTRLAQHDPHSPKPSTNIPPTISPQDTHQHNPISHTQPLPHDTPNDLQITAKYKEAPKSHKLPHTLHTPKTPIDPQNHHQMPGSSKITQTTTYSTHSKTISNQIQETTYLNDTTLNALQVISKTKPTCKRQPTLTNAHTPSIISTYLPQENHIHYHILQST</sequence>
<evidence type="ECO:0000313" key="2">
    <source>
        <dbReference type="EMBL" id="KAG0566338.1"/>
    </source>
</evidence>
<protein>
    <submittedName>
        <fullName evidence="2">Uncharacterized protein</fullName>
    </submittedName>
</protein>
<keyword evidence="3" id="KW-1185">Reference proteome</keyword>
<feature type="region of interest" description="Disordered" evidence="1">
    <location>
        <begin position="100"/>
        <end position="133"/>
    </location>
</feature>
<feature type="region of interest" description="Disordered" evidence="1">
    <location>
        <begin position="46"/>
        <end position="85"/>
    </location>
</feature>
<proteinExistence type="predicted"/>
<dbReference type="EMBL" id="CM026428">
    <property type="protein sequence ID" value="KAG0566338.1"/>
    <property type="molecule type" value="Genomic_DNA"/>
</dbReference>
<name>A0A8T0H7Z0_CERPU</name>
<evidence type="ECO:0000313" key="3">
    <source>
        <dbReference type="Proteomes" id="UP000822688"/>
    </source>
</evidence>
<feature type="region of interest" description="Disordered" evidence="1">
    <location>
        <begin position="1"/>
        <end position="24"/>
    </location>
</feature>
<dbReference type="AlphaFoldDB" id="A0A8T0H7Z0"/>
<organism evidence="2 3">
    <name type="scientific">Ceratodon purpureus</name>
    <name type="common">Fire moss</name>
    <name type="synonym">Dicranum purpureum</name>
    <dbReference type="NCBI Taxonomy" id="3225"/>
    <lineage>
        <taxon>Eukaryota</taxon>
        <taxon>Viridiplantae</taxon>
        <taxon>Streptophyta</taxon>
        <taxon>Embryophyta</taxon>
        <taxon>Bryophyta</taxon>
        <taxon>Bryophytina</taxon>
        <taxon>Bryopsida</taxon>
        <taxon>Dicranidae</taxon>
        <taxon>Pseudoditrichales</taxon>
        <taxon>Ditrichaceae</taxon>
        <taxon>Ceratodon</taxon>
    </lineage>
</organism>
<comment type="caution">
    <text evidence="2">The sequence shown here is derived from an EMBL/GenBank/DDBJ whole genome shotgun (WGS) entry which is preliminary data.</text>
</comment>
<accession>A0A8T0H7Z0</accession>
<reference evidence="2" key="1">
    <citation type="submission" date="2020-06" db="EMBL/GenBank/DDBJ databases">
        <title>WGS assembly of Ceratodon purpureus strain R40.</title>
        <authorList>
            <person name="Carey S.B."/>
            <person name="Jenkins J."/>
            <person name="Shu S."/>
            <person name="Lovell J.T."/>
            <person name="Sreedasyam A."/>
            <person name="Maumus F."/>
            <person name="Tiley G.P."/>
            <person name="Fernandez-Pozo N."/>
            <person name="Barry K."/>
            <person name="Chen C."/>
            <person name="Wang M."/>
            <person name="Lipzen A."/>
            <person name="Daum C."/>
            <person name="Saski C.A."/>
            <person name="Payton A.C."/>
            <person name="Mcbreen J.C."/>
            <person name="Conrad R.E."/>
            <person name="Kollar L.M."/>
            <person name="Olsson S."/>
            <person name="Huttunen S."/>
            <person name="Landis J.B."/>
            <person name="Wickett N.J."/>
            <person name="Johnson M.G."/>
            <person name="Rensing S.A."/>
            <person name="Grimwood J."/>
            <person name="Schmutz J."/>
            <person name="Mcdaniel S.F."/>
        </authorList>
    </citation>
    <scope>NUCLEOTIDE SEQUENCE</scope>
    <source>
        <strain evidence="2">R40</strain>
    </source>
</reference>
<evidence type="ECO:0000256" key="1">
    <source>
        <dbReference type="SAM" id="MobiDB-lite"/>
    </source>
</evidence>
<dbReference type="Proteomes" id="UP000822688">
    <property type="component" value="Chromosome 7"/>
</dbReference>
<feature type="compositionally biased region" description="Polar residues" evidence="1">
    <location>
        <begin position="54"/>
        <end position="78"/>
    </location>
</feature>